<keyword evidence="4" id="KW-1185">Reference proteome</keyword>
<dbReference type="AlphaFoldDB" id="A0A2X0N3W2"/>
<protein>
    <submittedName>
        <fullName evidence="3">BQ5605_C031g11007 protein</fullName>
    </submittedName>
</protein>
<dbReference type="InterPro" id="IPR051345">
    <property type="entry name" value="Importin_beta-like_NTR"/>
</dbReference>
<proteinExistence type="predicted"/>
<evidence type="ECO:0000313" key="3">
    <source>
        <dbReference type="EMBL" id="SGZ07294.1"/>
    </source>
</evidence>
<evidence type="ECO:0000313" key="4">
    <source>
        <dbReference type="Proteomes" id="UP000249464"/>
    </source>
</evidence>
<dbReference type="GO" id="GO:0031267">
    <property type="term" value="F:small GTPase binding"/>
    <property type="evidence" value="ECO:0007669"/>
    <property type="project" value="InterPro"/>
</dbReference>
<dbReference type="GO" id="GO:0006606">
    <property type="term" value="P:protein import into nucleus"/>
    <property type="evidence" value="ECO:0007669"/>
    <property type="project" value="TreeGrafter"/>
</dbReference>
<dbReference type="GO" id="GO:0005737">
    <property type="term" value="C:cytoplasm"/>
    <property type="evidence" value="ECO:0007669"/>
    <property type="project" value="TreeGrafter"/>
</dbReference>
<dbReference type="Pfam" id="PF24139">
    <property type="entry name" value="TPR_TNPO3_IPO13_4th"/>
    <property type="match status" value="1"/>
</dbReference>
<accession>A0A2X0N3W2</accession>
<dbReference type="InterPro" id="IPR011989">
    <property type="entry name" value="ARM-like"/>
</dbReference>
<feature type="region of interest" description="Disordered" evidence="1">
    <location>
        <begin position="352"/>
        <end position="372"/>
    </location>
</feature>
<feature type="domain" description="Importin N-terminal" evidence="2">
    <location>
        <begin position="28"/>
        <end position="95"/>
    </location>
</feature>
<dbReference type="PANTHER" id="PTHR12363">
    <property type="entry name" value="TRANSPORTIN 3 AND IMPORTIN 13"/>
    <property type="match status" value="1"/>
</dbReference>
<dbReference type="Proteomes" id="UP000249464">
    <property type="component" value="Unassembled WGS sequence"/>
</dbReference>
<evidence type="ECO:0000256" key="1">
    <source>
        <dbReference type="SAM" id="MobiDB-lite"/>
    </source>
</evidence>
<dbReference type="InterPro" id="IPR057942">
    <property type="entry name" value="TPR_TNPO3_IPO13_3rd"/>
</dbReference>
<dbReference type="PROSITE" id="PS50166">
    <property type="entry name" value="IMPORTIN_B_NT"/>
    <property type="match status" value="1"/>
</dbReference>
<gene>
    <name evidence="3" type="primary">BQ5605_C031g11007</name>
    <name evidence="3" type="ORF">BQ5605_C031G11007</name>
</gene>
<dbReference type="Pfam" id="PF24140">
    <property type="entry name" value="TPR_TNPO3_IPO13_3rd"/>
    <property type="match status" value="1"/>
</dbReference>
<dbReference type="PANTHER" id="PTHR12363:SF53">
    <property type="entry name" value="MRNA TRANSPORT REGULATOR MTR10"/>
    <property type="match status" value="1"/>
</dbReference>
<dbReference type="InterPro" id="IPR001494">
    <property type="entry name" value="Importin-beta_N"/>
</dbReference>
<dbReference type="InterPro" id="IPR016024">
    <property type="entry name" value="ARM-type_fold"/>
</dbReference>
<reference evidence="3 4" key="1">
    <citation type="submission" date="2016-11" db="EMBL/GenBank/DDBJ databases">
        <authorList>
            <person name="Jaros S."/>
            <person name="Januszkiewicz K."/>
            <person name="Wedrychowicz H."/>
        </authorList>
    </citation>
    <scope>NUCLEOTIDE SEQUENCE [LARGE SCALE GENOMIC DNA]</scope>
</reference>
<dbReference type="InterPro" id="IPR057941">
    <property type="entry name" value="TPR_TNPO3_IPO13_2nd"/>
</dbReference>
<organism evidence="3 4">
    <name type="scientific">Microbotryum silenes-dioicae</name>
    <dbReference type="NCBI Taxonomy" id="796604"/>
    <lineage>
        <taxon>Eukaryota</taxon>
        <taxon>Fungi</taxon>
        <taxon>Dikarya</taxon>
        <taxon>Basidiomycota</taxon>
        <taxon>Pucciniomycotina</taxon>
        <taxon>Microbotryomycetes</taxon>
        <taxon>Microbotryales</taxon>
        <taxon>Microbotryaceae</taxon>
        <taxon>Microbotryum</taxon>
    </lineage>
</organism>
<dbReference type="InterPro" id="IPR058537">
    <property type="entry name" value="TPR_TNPO3_IPO13_4th"/>
</dbReference>
<dbReference type="SUPFAM" id="SSF48371">
    <property type="entry name" value="ARM repeat"/>
    <property type="match status" value="1"/>
</dbReference>
<dbReference type="Gene3D" id="1.25.10.10">
    <property type="entry name" value="Leucine-rich Repeat Variant"/>
    <property type="match status" value="1"/>
</dbReference>
<dbReference type="EMBL" id="FQNC01000068">
    <property type="protein sequence ID" value="SGZ07294.1"/>
    <property type="molecule type" value="Genomic_DNA"/>
</dbReference>
<sequence length="971" mass="105668">MSDATTQQVIQALNVLYSDPSSDAKETANAWLSNFQKSNEAWATSHLILIAPDAPIEPKLFAAQTFRTKISFDLDQLPEPQMVPLRDSLLSALRSFAVSGPRVILTQICIALADLALQLTSQQWADPTSSMIELLGQDPAMAAALLEFLQVLAEEYASNLKIEVKNDFGRGQANGKGPSKGEQVVNLLSMYVQAPGITPALQNQCYACLGSWLRTGQSTSRSLAGSAILSAAFASLASDECFDTAVDLLVDIIHETQELEDNVQIIQELVPRLTALKPMLSDPVTRDDEDRMRGYCRILVEAGETYTRLIVEHQDSFAPLVEAIAECAAYDNLEVVGITLRFWYRLSQGLGRSKGDASGSSTPNGASGRGTSATTSQAILSVFSQLVGTIIRHLHYPDDDAALVGEERDQFRAFRHDIGDTLKDCCSVLGAIACLRQSYEQITSALSAASLPSTPGLVTGSASTTPSATRPTTPSPVKWQDLEAPLFSMRSMGAQVDVHDSEIMPAILKLVTSLPAHPKIRYAAILVIGRYTEWVNYHPDHIQQLLPFISSGFEQGEGEVSAAAAQAMKYLCKDCSQHLVPFLPDLHAFVQGIANKIAPEDLLDLSAAIAHIIAAMDPATAPQALSTFCMPNVEVVHQLTQATANATKDELRSACDALERLDCLLAIVDRFPDGPPPSCVSTAEQAWHVLDAFLARYGTDLMVAEKTSVVVRRGLYFFDELVFPLSTPVLERLTTEFERHPASSYLWITAKMVDSFAWKKDASFDAAVKKAFERQTAKIVEALQSRPPAQIGDVLDDFMHLFLNLVEQSPDVILPSPAFPAAFQAVLSTLTLYSPHTVLAALDAVRSVVGHDALRSPGPSAFSTTIKTTISSTAQQLVSLLIDALVEGDEDITGNVLTVLRLLSIQFVNELVQNVPTAVGHLPTRIASEEEKKEFLGRFEASVSSTNPNAVKESFTWLLRRTRMSRERART</sequence>
<dbReference type="InterPro" id="IPR013598">
    <property type="entry name" value="Exportin-1/Importin-b-like"/>
</dbReference>
<dbReference type="STRING" id="796604.A0A2X0N3W2"/>
<feature type="compositionally biased region" description="Polar residues" evidence="1">
    <location>
        <begin position="358"/>
        <end position="372"/>
    </location>
</feature>
<name>A0A2X0N3W2_9BASI</name>
<dbReference type="Pfam" id="PF24138">
    <property type="entry name" value="TPR_TNPO3_IPO13_2nd"/>
    <property type="match status" value="1"/>
</dbReference>
<dbReference type="Pfam" id="PF08389">
    <property type="entry name" value="Xpo1"/>
    <property type="match status" value="1"/>
</dbReference>
<evidence type="ECO:0000259" key="2">
    <source>
        <dbReference type="PROSITE" id="PS50166"/>
    </source>
</evidence>